<protein>
    <submittedName>
        <fullName evidence="1">Uncharacterized protein</fullName>
    </submittedName>
</protein>
<sequence length="87" mass="10146">MFCYSSVTKKEKRNEKIFHGTHLTHLHSDLFVCLLVSLFRFQYKGTADELYTTQDSLGHLIHKMLQLVRQVISQLVQHQLCIVLTAD</sequence>
<reference evidence="1" key="1">
    <citation type="submission" date="2015-07" db="EMBL/GenBank/DDBJ databases">
        <title>MeaNS - Measles Nucleotide Surveillance Program.</title>
        <authorList>
            <person name="Tran T."/>
            <person name="Druce J."/>
        </authorList>
    </citation>
    <scope>NUCLEOTIDE SEQUENCE</scope>
    <source>
        <strain evidence="1">UCB-OBI-ISO-001</strain>
        <tissue evidence="1">Gonad</tissue>
    </source>
</reference>
<name>A0A0L8FLU8_OCTBM</name>
<dbReference type="EMBL" id="KQ429096">
    <property type="protein sequence ID" value="KOF65623.1"/>
    <property type="molecule type" value="Genomic_DNA"/>
</dbReference>
<dbReference type="AlphaFoldDB" id="A0A0L8FLU8"/>
<accession>A0A0L8FLU8</accession>
<evidence type="ECO:0000313" key="1">
    <source>
        <dbReference type="EMBL" id="KOF65623.1"/>
    </source>
</evidence>
<proteinExistence type="predicted"/>
<organism evidence="1">
    <name type="scientific">Octopus bimaculoides</name>
    <name type="common">California two-spotted octopus</name>
    <dbReference type="NCBI Taxonomy" id="37653"/>
    <lineage>
        <taxon>Eukaryota</taxon>
        <taxon>Metazoa</taxon>
        <taxon>Spiralia</taxon>
        <taxon>Lophotrochozoa</taxon>
        <taxon>Mollusca</taxon>
        <taxon>Cephalopoda</taxon>
        <taxon>Coleoidea</taxon>
        <taxon>Octopodiformes</taxon>
        <taxon>Octopoda</taxon>
        <taxon>Incirrata</taxon>
        <taxon>Octopodidae</taxon>
        <taxon>Octopus</taxon>
    </lineage>
</organism>
<gene>
    <name evidence="1" type="ORF">OCBIM_22014820mg</name>
</gene>